<protein>
    <recommendedName>
        <fullName evidence="1">Integrase catalytic domain-containing protein</fullName>
    </recommendedName>
</protein>
<dbReference type="Proteomes" id="UP000440578">
    <property type="component" value="Unassembled WGS sequence"/>
</dbReference>
<dbReference type="AlphaFoldDB" id="A0A6A4VY43"/>
<dbReference type="PANTHER" id="PTHR47331">
    <property type="entry name" value="PHD-TYPE DOMAIN-CONTAINING PROTEIN"/>
    <property type="match status" value="1"/>
</dbReference>
<evidence type="ECO:0000313" key="2">
    <source>
        <dbReference type="EMBL" id="KAF0295782.1"/>
    </source>
</evidence>
<dbReference type="InterPro" id="IPR012337">
    <property type="entry name" value="RNaseH-like_sf"/>
</dbReference>
<dbReference type="Pfam" id="PF18701">
    <property type="entry name" value="DUF5641"/>
    <property type="match status" value="1"/>
</dbReference>
<evidence type="ECO:0000313" key="3">
    <source>
        <dbReference type="Proteomes" id="UP000440578"/>
    </source>
</evidence>
<dbReference type="InterPro" id="IPR001584">
    <property type="entry name" value="Integrase_cat-core"/>
</dbReference>
<reference evidence="2 3" key="1">
    <citation type="submission" date="2019-07" db="EMBL/GenBank/DDBJ databases">
        <title>Draft genome assembly of a fouling barnacle, Amphibalanus amphitrite (Darwin, 1854): The first reference genome for Thecostraca.</title>
        <authorList>
            <person name="Kim W."/>
        </authorList>
    </citation>
    <scope>NUCLEOTIDE SEQUENCE [LARGE SCALE GENOMIC DNA]</scope>
    <source>
        <strain evidence="2">SNU_AA5</strain>
        <tissue evidence="2">Soma without cirri and trophi</tissue>
    </source>
</reference>
<dbReference type="InterPro" id="IPR036397">
    <property type="entry name" value="RNaseH_sf"/>
</dbReference>
<dbReference type="EMBL" id="VIIS01001599">
    <property type="protein sequence ID" value="KAF0295782.1"/>
    <property type="molecule type" value="Genomic_DNA"/>
</dbReference>
<organism evidence="2 3">
    <name type="scientific">Amphibalanus amphitrite</name>
    <name type="common">Striped barnacle</name>
    <name type="synonym">Balanus amphitrite</name>
    <dbReference type="NCBI Taxonomy" id="1232801"/>
    <lineage>
        <taxon>Eukaryota</taxon>
        <taxon>Metazoa</taxon>
        <taxon>Ecdysozoa</taxon>
        <taxon>Arthropoda</taxon>
        <taxon>Crustacea</taxon>
        <taxon>Multicrustacea</taxon>
        <taxon>Cirripedia</taxon>
        <taxon>Thoracica</taxon>
        <taxon>Thoracicalcarea</taxon>
        <taxon>Balanomorpha</taxon>
        <taxon>Balanoidea</taxon>
        <taxon>Balanidae</taxon>
        <taxon>Amphibalaninae</taxon>
        <taxon>Amphibalanus</taxon>
    </lineage>
</organism>
<feature type="domain" description="Integrase catalytic" evidence="1">
    <location>
        <begin position="1"/>
        <end position="127"/>
    </location>
</feature>
<sequence>MVKSLTTEDFIKAYRRFSARRGCPASLMSDNATTFRGAASVLAAEGVKWHFIVERAPWWGGFWERMVGLTKAALRRTLGSSLMLWDELETVLCSVESAINARPLTSVSDDPDDIQPLRPADFLHCAFERSEAAGRQSEQLTRRRRYQQRVVTSLWTRWQREYLRNLRDFRHNASKVDLEPAPGDVVLIEGERSSNRLAWTTGTVKTLHPGRDGRSRAATVHTLRGDVRRPIQKLYLLEAASPPEE</sequence>
<keyword evidence="3" id="KW-1185">Reference proteome</keyword>
<dbReference type="Gene3D" id="3.30.420.10">
    <property type="entry name" value="Ribonuclease H-like superfamily/Ribonuclease H"/>
    <property type="match status" value="1"/>
</dbReference>
<dbReference type="PROSITE" id="PS50994">
    <property type="entry name" value="INTEGRASE"/>
    <property type="match status" value="1"/>
</dbReference>
<name>A0A6A4VY43_AMPAM</name>
<dbReference type="GO" id="GO:0015074">
    <property type="term" value="P:DNA integration"/>
    <property type="evidence" value="ECO:0007669"/>
    <property type="project" value="InterPro"/>
</dbReference>
<comment type="caution">
    <text evidence="2">The sequence shown here is derived from an EMBL/GenBank/DDBJ whole genome shotgun (WGS) entry which is preliminary data.</text>
</comment>
<gene>
    <name evidence="2" type="ORF">FJT64_006730</name>
</gene>
<dbReference type="InterPro" id="IPR040676">
    <property type="entry name" value="DUF5641"/>
</dbReference>
<proteinExistence type="predicted"/>
<dbReference type="OrthoDB" id="6377945at2759"/>
<accession>A0A6A4VY43</accession>
<dbReference type="SUPFAM" id="SSF53098">
    <property type="entry name" value="Ribonuclease H-like"/>
    <property type="match status" value="1"/>
</dbReference>
<evidence type="ECO:0000259" key="1">
    <source>
        <dbReference type="PROSITE" id="PS50994"/>
    </source>
</evidence>
<dbReference type="GO" id="GO:0003676">
    <property type="term" value="F:nucleic acid binding"/>
    <property type="evidence" value="ECO:0007669"/>
    <property type="project" value="InterPro"/>
</dbReference>